<feature type="domain" description="ABC transporter" evidence="18">
    <location>
        <begin position="1572"/>
        <end position="1907"/>
    </location>
</feature>
<dbReference type="GO" id="GO:0003677">
    <property type="term" value="F:DNA binding"/>
    <property type="evidence" value="ECO:0007669"/>
    <property type="project" value="UniProtKB-KW"/>
</dbReference>
<dbReference type="InterPro" id="IPR041552">
    <property type="entry name" value="UvrA_DNA-bd"/>
</dbReference>
<evidence type="ECO:0000256" key="6">
    <source>
        <dbReference type="ARBA" id="ARBA00022763"/>
    </source>
</evidence>
<keyword evidence="13" id="KW-0234">DNA repair</keyword>
<comment type="subcellular location">
    <subcellularLocation>
        <location evidence="1">Cytoplasm</location>
    </subcellularLocation>
</comment>
<dbReference type="GO" id="GO:0006289">
    <property type="term" value="P:nucleotide-excision repair"/>
    <property type="evidence" value="ECO:0007669"/>
    <property type="project" value="InterPro"/>
</dbReference>
<dbReference type="SMART" id="SM00382">
    <property type="entry name" value="AAA"/>
    <property type="match status" value="4"/>
</dbReference>
<dbReference type="KEGG" id="pbap:Pla133_26620"/>
<keyword evidence="9" id="KW-0862">Zinc</keyword>
<evidence type="ECO:0000256" key="5">
    <source>
        <dbReference type="ARBA" id="ARBA00022741"/>
    </source>
</evidence>
<dbReference type="GO" id="GO:0005737">
    <property type="term" value="C:cytoplasm"/>
    <property type="evidence" value="ECO:0007669"/>
    <property type="project" value="UniProtKB-SubCell"/>
</dbReference>
<dbReference type="NCBIfam" id="NF001503">
    <property type="entry name" value="PRK00349.1"/>
    <property type="match status" value="1"/>
</dbReference>
<keyword evidence="8" id="KW-0863">Zinc-finger</keyword>
<dbReference type="NCBIfam" id="TIGR00630">
    <property type="entry name" value="uvra"/>
    <property type="match status" value="2"/>
</dbReference>
<feature type="region of interest" description="Disordered" evidence="17">
    <location>
        <begin position="1896"/>
        <end position="1929"/>
    </location>
</feature>
<dbReference type="GO" id="GO:0005524">
    <property type="term" value="F:ATP binding"/>
    <property type="evidence" value="ECO:0007669"/>
    <property type="project" value="UniProtKB-KW"/>
</dbReference>
<dbReference type="InterPro" id="IPR041102">
    <property type="entry name" value="UvrA_inter"/>
</dbReference>
<keyword evidence="6" id="KW-0227">DNA damage</keyword>
<evidence type="ECO:0000256" key="3">
    <source>
        <dbReference type="ARBA" id="ARBA00022723"/>
    </source>
</evidence>
<dbReference type="InterPro" id="IPR003439">
    <property type="entry name" value="ABC_transporter-like_ATP-bd"/>
</dbReference>
<dbReference type="InterPro" id="IPR003593">
    <property type="entry name" value="AAA+_ATPase"/>
</dbReference>
<evidence type="ECO:0000313" key="19">
    <source>
        <dbReference type="EMBL" id="QDU67574.1"/>
    </source>
</evidence>
<evidence type="ECO:0000256" key="12">
    <source>
        <dbReference type="ARBA" id="ARBA00023125"/>
    </source>
</evidence>
<dbReference type="InterPro" id="IPR004602">
    <property type="entry name" value="UvrA"/>
</dbReference>
<evidence type="ECO:0000256" key="7">
    <source>
        <dbReference type="ARBA" id="ARBA00022769"/>
    </source>
</evidence>
<dbReference type="GO" id="GO:0004518">
    <property type="term" value="F:nuclease activity"/>
    <property type="evidence" value="ECO:0007669"/>
    <property type="project" value="UniProtKB-KW"/>
</dbReference>
<feature type="domain" description="ABC transporter" evidence="18">
    <location>
        <begin position="606"/>
        <end position="938"/>
    </location>
</feature>
<keyword evidence="2" id="KW-0963">Cytoplasm</keyword>
<evidence type="ECO:0000256" key="1">
    <source>
        <dbReference type="ARBA" id="ARBA00004496"/>
    </source>
</evidence>
<dbReference type="GO" id="GO:0009380">
    <property type="term" value="C:excinuclease repair complex"/>
    <property type="evidence" value="ECO:0007669"/>
    <property type="project" value="InterPro"/>
</dbReference>
<dbReference type="PANTHER" id="PTHR43152:SF3">
    <property type="entry name" value="UVRABC SYSTEM PROTEIN A"/>
    <property type="match status" value="1"/>
</dbReference>
<keyword evidence="11" id="KW-0267">Excision nuclease</keyword>
<keyword evidence="12" id="KW-0238">DNA-binding</keyword>
<evidence type="ECO:0000259" key="18">
    <source>
        <dbReference type="PROSITE" id="PS50893"/>
    </source>
</evidence>
<dbReference type="InterPro" id="IPR017871">
    <property type="entry name" value="ABC_transporter-like_CS"/>
</dbReference>
<dbReference type="Gene3D" id="3.40.50.300">
    <property type="entry name" value="P-loop containing nucleotide triphosphate hydrolases"/>
    <property type="match status" value="4"/>
</dbReference>
<evidence type="ECO:0000256" key="9">
    <source>
        <dbReference type="ARBA" id="ARBA00022833"/>
    </source>
</evidence>
<dbReference type="GO" id="GO:0016887">
    <property type="term" value="F:ATP hydrolysis activity"/>
    <property type="evidence" value="ECO:0007669"/>
    <property type="project" value="InterPro"/>
</dbReference>
<proteinExistence type="inferred from homology"/>
<gene>
    <name evidence="19" type="primary">uvrA_2</name>
    <name evidence="19" type="ORF">Pla133_26620</name>
</gene>
<dbReference type="Pfam" id="PF17755">
    <property type="entry name" value="UvrA_DNA-bind"/>
    <property type="match status" value="2"/>
</dbReference>
<evidence type="ECO:0000256" key="17">
    <source>
        <dbReference type="SAM" id="MobiDB-lite"/>
    </source>
</evidence>
<keyword evidence="10" id="KW-0067">ATP-binding</keyword>
<evidence type="ECO:0000256" key="11">
    <source>
        <dbReference type="ARBA" id="ARBA00022881"/>
    </source>
</evidence>
<dbReference type="PANTHER" id="PTHR43152">
    <property type="entry name" value="UVRABC SYSTEM PROTEIN A"/>
    <property type="match status" value="1"/>
</dbReference>
<dbReference type="EMBL" id="CP036287">
    <property type="protein sequence ID" value="QDU67574.1"/>
    <property type="molecule type" value="Genomic_DNA"/>
</dbReference>
<dbReference type="Pfam" id="PF17760">
    <property type="entry name" value="UvrA_inter"/>
    <property type="match status" value="2"/>
</dbReference>
<dbReference type="Gene3D" id="3.30.1490.20">
    <property type="entry name" value="ATP-grasp fold, A domain"/>
    <property type="match status" value="2"/>
</dbReference>
<reference evidence="19 20" key="1">
    <citation type="submission" date="2019-02" db="EMBL/GenBank/DDBJ databases">
        <title>Deep-cultivation of Planctomycetes and their phenomic and genomic characterization uncovers novel biology.</title>
        <authorList>
            <person name="Wiegand S."/>
            <person name="Jogler M."/>
            <person name="Boedeker C."/>
            <person name="Pinto D."/>
            <person name="Vollmers J."/>
            <person name="Rivas-Marin E."/>
            <person name="Kohn T."/>
            <person name="Peeters S.H."/>
            <person name="Heuer A."/>
            <person name="Rast P."/>
            <person name="Oberbeckmann S."/>
            <person name="Bunk B."/>
            <person name="Jeske O."/>
            <person name="Meyerdierks A."/>
            <person name="Storesund J.E."/>
            <person name="Kallscheuer N."/>
            <person name="Luecker S."/>
            <person name="Lage O.M."/>
            <person name="Pohl T."/>
            <person name="Merkel B.J."/>
            <person name="Hornburger P."/>
            <person name="Mueller R.-W."/>
            <person name="Bruemmer F."/>
            <person name="Labrenz M."/>
            <person name="Spormann A.M."/>
            <person name="Op den Camp H."/>
            <person name="Overmann J."/>
            <person name="Amann R."/>
            <person name="Jetten M.S.M."/>
            <person name="Mascher T."/>
            <person name="Medema M.H."/>
            <person name="Devos D.P."/>
            <person name="Kaster A.-K."/>
            <person name="Ovreas L."/>
            <person name="Rohde M."/>
            <person name="Galperin M.Y."/>
            <person name="Jogler C."/>
        </authorList>
    </citation>
    <scope>NUCLEOTIDE SEQUENCE [LARGE SCALE GENOMIC DNA]</scope>
    <source>
        <strain evidence="19 20">Pla133</strain>
    </source>
</reference>
<accession>A0A518BKS2</accession>
<dbReference type="Proteomes" id="UP000316921">
    <property type="component" value="Chromosome"/>
</dbReference>
<protein>
    <recommendedName>
        <fullName evidence="15">UvrABC system protein A</fullName>
    </recommendedName>
    <alternativeName>
        <fullName evidence="16">Excinuclease ABC subunit A</fullName>
    </alternativeName>
</protein>
<sequence>MAADSIIIRGARQNNLQGFDVAIPRNRLVAVTGVSGSGKSSLAFDTLFREGQRRFLETLSAYARQFLGRMEKPAVDSVEGLAPAIAVDQKAVPRGARSTVGTLTEIYDHLRVLYARAGIAHCPDHGEPLVSQTPEAVVQQLLEAFDGQSVHVLAPLIRDRKGQHKALFEDLAKRGFVRVRVNGEVHRIEEVPELHRYKRHTVEVVVDRMRIEEGTLARLREAVGQALEQSRGDVIVFDAKREDAHSTLQSCPQCSREAPPLEPRLFSFNSPHGACSSCDGLGVLRRPSEALVVADAKLTIREGALAVTRKSGGALNFPRVDFELLANIGAEVGFDLDTPWKDLTPAARRAILFGTGEKRFEDQSNWNGKRYQGSVTWNRRYRGVIPALERAWKQGGRRKMVEKFLSHGVCEECGGTRLNEVSRSVTVGGTAIRTLLQSAIDDLPANFERLALSNRARQIAEPLLLEIDRRVAFLRHVGLGYLSLDRSADSLSGGEAQRIRLAAQLGAGLQGVMYVLDEPSIGLHPRDHGRLLGALRALRDQGNTVIVVEHDENTLRSADHLIDIGPGAGAHGGRLVAQGPPSEISHTDSPTGRLLAGLLTFPRPEVRREGNGNRLRLTGATGFNLKGVDFEFPLGTLTAVSGVSGSGKSTLVNRTLRRALTRRLGLETPEPEPYEALEGAEAVEDLVVIDAAPIGRTPRSNPATYTGAFGPIRDLFSQMPESRMRGWGPGRFSFNVEGGRCEVCQGAGAQLIELQFLAPVTVPCEECGGKRFNDETLGVQYKHRNVSDVLGLTIEEALEVFGDLPKIARPLRALVDVGVGYLTLGQPSTTLSGGEAQRVKLAKHLQKQGRKHTLYLLDEPTTGLHAQDVARLVGALQRLVDGGHSVLVIEHNLDVLRSADWVIDLGPEGGAEGGELIVAGTPEQVEAHAESYTGEALRAERNLASGPAIAPSVPVAPRECIEVVGATIHNLRSVSVEIPRDALTVITGPSGSGKSSLALDTIYAAGRQRFVESLSTYARQFLSSRDRPPVERLEGLGPAVAVEARTSLGHPRSTVATTTEIHDHLRVLWARAGVRRCPDHGEKLERTGPGQVTRAVLKAFDGEKGYVVAPAFPPGGRRPAKLAEALERLAEGWQAAGFARLLVDGVEHRLDAKLPRITRASQIDLVIDRVAFKAESKSRIAEAVEQADHLAQGHVGVAIQGGERLDFNLRGACSECGFSIESDLEPRHFSFNTHVGACPECDGLGEQWRCAEELLIDNPGQPLVLGASGAPTAISGKVGRYLTKGKGYYEHLLRAVAKAHRIDLAKPFERLTEAHQRLLIDGQGAKESYRVQISKEGANFELEENFSAEWTGLCGAVDGWHARSEDPEWRAILEKVMRRASCRACAGERLAPVPRSVTVSRNRLPELLGASIDGIHEWLAKLKLPAARSKAVAPVVEELRSRLELLRKVGLGYLTLDRSMSTLSGGEARRVRLAASLGSRLVGVCYVLDEPTVGLHPRDIERLTDALLELRDLGNTVIVVEHDEEVMRRADYLIDMGPGAGRYGGTVVASGTPDEVAQVADSLTGKGLRGELTLRAARRAPEGRDRVGVVGGKVHNLKQVDLDVAYGQLTGICGPSGSGKSSLVMECLVPSLRGERPEGRWRSTVPAARGARRVVVVDASPLGRTPASIPATAVGLMDPLRELFARTPEARMRGFTIANFSFNSSKGRCPACEGRGATKVEMQFLADLWLECEECRGKRYRPEVLDVRFRGHSIADLLELPASEALELLEHQPRLARVLATLCDVGLGYIALGQSSTTLSAGEAQRVKLAAELLRADDVERSVVVLDEPSTGLHSSDVQKLVDVLHRLADSGHAVVVIEHHTGLLAACDRLVELGPDGGEDGGRLIADGTPDEIIANRDSSTGPWLTASGAEAPVRGRRRKARSLGATT</sequence>
<keyword evidence="3" id="KW-0479">Metal-binding</keyword>
<dbReference type="SUPFAM" id="SSF52540">
    <property type="entry name" value="P-loop containing nucleoside triphosphate hydrolases"/>
    <property type="match status" value="4"/>
</dbReference>
<dbReference type="InterPro" id="IPR013815">
    <property type="entry name" value="ATP_grasp_subdomain_1"/>
</dbReference>
<comment type="similarity">
    <text evidence="14">Belongs to the ABC transporter superfamily. UvrA family.</text>
</comment>
<dbReference type="PROSITE" id="PS00211">
    <property type="entry name" value="ABC_TRANSPORTER_1"/>
    <property type="match status" value="3"/>
</dbReference>
<evidence type="ECO:0000313" key="20">
    <source>
        <dbReference type="Proteomes" id="UP000316921"/>
    </source>
</evidence>
<evidence type="ECO:0000256" key="14">
    <source>
        <dbReference type="ARBA" id="ARBA00038000"/>
    </source>
</evidence>
<keyword evidence="5" id="KW-0547">Nucleotide-binding</keyword>
<evidence type="ECO:0000256" key="8">
    <source>
        <dbReference type="ARBA" id="ARBA00022771"/>
    </source>
</evidence>
<feature type="domain" description="ABC transporter" evidence="18">
    <location>
        <begin position="1340"/>
        <end position="1563"/>
    </location>
</feature>
<dbReference type="RefSeq" id="WP_145065863.1">
    <property type="nucleotide sequence ID" value="NZ_CP036287.1"/>
</dbReference>
<evidence type="ECO:0000256" key="13">
    <source>
        <dbReference type="ARBA" id="ARBA00023204"/>
    </source>
</evidence>
<evidence type="ECO:0000256" key="16">
    <source>
        <dbReference type="ARBA" id="ARBA00042156"/>
    </source>
</evidence>
<dbReference type="InterPro" id="IPR027417">
    <property type="entry name" value="P-loop_NTPase"/>
</dbReference>
<evidence type="ECO:0000256" key="15">
    <source>
        <dbReference type="ARBA" id="ARBA00039316"/>
    </source>
</evidence>
<name>A0A518BKS2_9BACT</name>
<keyword evidence="20" id="KW-1185">Reference proteome</keyword>
<organism evidence="19 20">
    <name type="scientific">Engelhardtia mirabilis</name>
    <dbReference type="NCBI Taxonomy" id="2528011"/>
    <lineage>
        <taxon>Bacteria</taxon>
        <taxon>Pseudomonadati</taxon>
        <taxon>Planctomycetota</taxon>
        <taxon>Planctomycetia</taxon>
        <taxon>Planctomycetia incertae sedis</taxon>
        <taxon>Engelhardtia</taxon>
    </lineage>
</organism>
<dbReference type="Gene3D" id="1.20.1580.10">
    <property type="entry name" value="ABC transporter ATPase like domain"/>
    <property type="match status" value="4"/>
</dbReference>
<evidence type="ECO:0000256" key="4">
    <source>
        <dbReference type="ARBA" id="ARBA00022737"/>
    </source>
</evidence>
<dbReference type="PROSITE" id="PS50893">
    <property type="entry name" value="ABC_TRANSPORTER_2"/>
    <property type="match status" value="3"/>
</dbReference>
<dbReference type="Gene3D" id="1.10.8.280">
    <property type="entry name" value="ABC transporter ATPase domain-like"/>
    <property type="match status" value="2"/>
</dbReference>
<keyword evidence="7" id="KW-0228">DNA excision</keyword>
<evidence type="ECO:0000256" key="10">
    <source>
        <dbReference type="ARBA" id="ARBA00022840"/>
    </source>
</evidence>
<dbReference type="GO" id="GO:0008270">
    <property type="term" value="F:zinc ion binding"/>
    <property type="evidence" value="ECO:0007669"/>
    <property type="project" value="UniProtKB-KW"/>
</dbReference>
<keyword evidence="4" id="KW-0677">Repeat</keyword>
<evidence type="ECO:0000256" key="2">
    <source>
        <dbReference type="ARBA" id="ARBA00022490"/>
    </source>
</evidence>